<proteinExistence type="inferred from homology"/>
<evidence type="ECO:0000256" key="3">
    <source>
        <dbReference type="ARBA" id="ARBA00023125"/>
    </source>
</evidence>
<feature type="coiled-coil region" evidence="4">
    <location>
        <begin position="355"/>
        <end position="382"/>
    </location>
</feature>
<keyword evidence="6" id="KW-0378">Hydrolase</keyword>
<keyword evidence="3" id="KW-0238">DNA-binding</keyword>
<dbReference type="GO" id="GO:0004519">
    <property type="term" value="F:endonuclease activity"/>
    <property type="evidence" value="ECO:0007669"/>
    <property type="project" value="UniProtKB-KW"/>
</dbReference>
<dbReference type="InterPro" id="IPR000055">
    <property type="entry name" value="Restrct_endonuc_typeI_TRD"/>
</dbReference>
<dbReference type="SUPFAM" id="SSF116734">
    <property type="entry name" value="DNA methylase specificity domain"/>
    <property type="match status" value="2"/>
</dbReference>
<feature type="domain" description="Type I restriction modification DNA specificity" evidence="5">
    <location>
        <begin position="24"/>
        <end position="148"/>
    </location>
</feature>
<reference evidence="6 7" key="1">
    <citation type="submission" date="2020-04" db="EMBL/GenBank/DDBJ databases">
        <authorList>
            <person name="Zheng R.K."/>
            <person name="Sun C.M."/>
        </authorList>
    </citation>
    <scope>NUCLEOTIDE SEQUENCE [LARGE SCALE GENOMIC DNA]</scope>
    <source>
        <strain evidence="7">zrk29</strain>
    </source>
</reference>
<feature type="domain" description="Type I restriction modification DNA specificity" evidence="5">
    <location>
        <begin position="228"/>
        <end position="373"/>
    </location>
</feature>
<dbReference type="Pfam" id="PF01420">
    <property type="entry name" value="Methylase_S"/>
    <property type="match status" value="2"/>
</dbReference>
<comment type="similarity">
    <text evidence="1">Belongs to the type-I restriction system S methylase family.</text>
</comment>
<dbReference type="InterPro" id="IPR044946">
    <property type="entry name" value="Restrct_endonuc_typeI_TRD_sf"/>
</dbReference>
<dbReference type="InterPro" id="IPR052021">
    <property type="entry name" value="Type-I_RS_S_subunit"/>
</dbReference>
<dbReference type="Proteomes" id="UP000512167">
    <property type="component" value="Chromosome"/>
</dbReference>
<dbReference type="RefSeq" id="WP_312031857.1">
    <property type="nucleotide sequence ID" value="NZ_CP051151.1"/>
</dbReference>
<evidence type="ECO:0000256" key="2">
    <source>
        <dbReference type="ARBA" id="ARBA00022747"/>
    </source>
</evidence>
<accession>A0A7L6N486</accession>
<protein>
    <submittedName>
        <fullName evidence="6">Restriction endonuclease subunit S</fullName>
    </submittedName>
</protein>
<dbReference type="AlphaFoldDB" id="A0A7L6N486"/>
<keyword evidence="2" id="KW-0680">Restriction system</keyword>
<keyword evidence="7" id="KW-1185">Reference proteome</keyword>
<evidence type="ECO:0000313" key="7">
    <source>
        <dbReference type="Proteomes" id="UP000512167"/>
    </source>
</evidence>
<dbReference type="REBASE" id="420971">
    <property type="entry name" value="S.Tba29ORF350P"/>
</dbReference>
<name>A0A7L6N486_9MOLU</name>
<evidence type="ECO:0000259" key="5">
    <source>
        <dbReference type="Pfam" id="PF01420"/>
    </source>
</evidence>
<dbReference type="GO" id="GO:0009307">
    <property type="term" value="P:DNA restriction-modification system"/>
    <property type="evidence" value="ECO:0007669"/>
    <property type="project" value="UniProtKB-KW"/>
</dbReference>
<dbReference type="KEGG" id="tbk:HF295_00355"/>
<gene>
    <name evidence="6" type="ORF">HF295_00355</name>
</gene>
<organism evidence="6 7">
    <name type="scientific">Hujiaoplasma nucleasis</name>
    <dbReference type="NCBI Taxonomy" id="2725268"/>
    <lineage>
        <taxon>Bacteria</taxon>
        <taxon>Bacillati</taxon>
        <taxon>Mycoplasmatota</taxon>
        <taxon>Mollicutes</taxon>
        <taxon>Candidatus Izemoplasmatales</taxon>
        <taxon>Hujiaoplasmataceae</taxon>
        <taxon>Hujiaoplasma</taxon>
    </lineage>
</organism>
<dbReference type="PANTHER" id="PTHR30408:SF12">
    <property type="entry name" value="TYPE I RESTRICTION ENZYME MJAVIII SPECIFICITY SUBUNIT"/>
    <property type="match status" value="1"/>
</dbReference>
<dbReference type="Gene3D" id="1.10.287.1120">
    <property type="entry name" value="Bipartite methylase S protein"/>
    <property type="match status" value="1"/>
</dbReference>
<keyword evidence="6" id="KW-0540">Nuclease</keyword>
<keyword evidence="4" id="KW-0175">Coiled coil</keyword>
<dbReference type="EMBL" id="CP051151">
    <property type="protein sequence ID" value="QLY39389.1"/>
    <property type="molecule type" value="Genomic_DNA"/>
</dbReference>
<evidence type="ECO:0000256" key="1">
    <source>
        <dbReference type="ARBA" id="ARBA00010923"/>
    </source>
</evidence>
<keyword evidence="6" id="KW-0255">Endonuclease</keyword>
<sequence length="395" mass="45835">MARARIKRALSVESSNRTVNSTSYIDEGFPLYGASGYLGDINEYDQIDKYISIVKDGAGVGRVNRNPEKSSIVATMNYLLPKRGFDLNFLYWVLSVFNFDLYINGSTIPHIYFKDYSNEYFDFPTNKHQQSIANFLDKKIDKINELIQVQEDAIVKFEEYKQQVISETINFGLEKDNLVDSKYEWIKKIPAHWEIEKVARTTYLKGRIGWQGLKSTEFKTEGPHLVTGTDFNNGYVDWDNCVRVTEQRYEEAKFIQVQEGDLLITKDGTIGKVAIAQNAPEKVSVNSGIFVTRPLHNEYINKYFYYLMLSNVFKEFFQLTLTGNSTILHLYQGVFSQFRYPLPPKAEQIEIVNYLDKKTEEIEQLIQIKKDKIEKLNEYKKSLIYEAVTGKIEVM</sequence>
<dbReference type="GO" id="GO:0003677">
    <property type="term" value="F:DNA binding"/>
    <property type="evidence" value="ECO:0007669"/>
    <property type="project" value="UniProtKB-KW"/>
</dbReference>
<evidence type="ECO:0000256" key="4">
    <source>
        <dbReference type="SAM" id="Coils"/>
    </source>
</evidence>
<dbReference type="PANTHER" id="PTHR30408">
    <property type="entry name" value="TYPE-1 RESTRICTION ENZYME ECOKI SPECIFICITY PROTEIN"/>
    <property type="match status" value="1"/>
</dbReference>
<evidence type="ECO:0000313" key="6">
    <source>
        <dbReference type="EMBL" id="QLY39389.1"/>
    </source>
</evidence>
<dbReference type="Gene3D" id="3.90.220.20">
    <property type="entry name" value="DNA methylase specificity domains"/>
    <property type="match status" value="2"/>
</dbReference>